<gene>
    <name evidence="6" type="ORF">KHLLAP_LOCUS14599</name>
</gene>
<dbReference type="InterPro" id="IPR023753">
    <property type="entry name" value="FAD/NAD-binding_dom"/>
</dbReference>
<comment type="similarity">
    <text evidence="1">Belongs to the FAD-dependent oxidoreductase family.</text>
</comment>
<evidence type="ECO:0000256" key="3">
    <source>
        <dbReference type="ARBA" id="ARBA00022827"/>
    </source>
</evidence>
<name>A0AAI8VZV8_9PEZI</name>
<evidence type="ECO:0000256" key="2">
    <source>
        <dbReference type="ARBA" id="ARBA00022630"/>
    </source>
</evidence>
<accession>A0AAI8VZV8</accession>
<evidence type="ECO:0000256" key="4">
    <source>
        <dbReference type="ARBA" id="ARBA00023002"/>
    </source>
</evidence>
<dbReference type="Pfam" id="PF07992">
    <property type="entry name" value="Pyr_redox_2"/>
    <property type="match status" value="1"/>
</dbReference>
<protein>
    <submittedName>
        <fullName evidence="6">Uu.00g022500.m01.CDS01</fullName>
    </submittedName>
</protein>
<dbReference type="PRINTS" id="PR00368">
    <property type="entry name" value="FADPNR"/>
</dbReference>
<reference evidence="6" key="1">
    <citation type="submission" date="2023-10" db="EMBL/GenBank/DDBJ databases">
        <authorList>
            <person name="Hackl T."/>
        </authorList>
    </citation>
    <scope>NUCLEOTIDE SEQUENCE</scope>
</reference>
<proteinExistence type="inferred from homology"/>
<keyword evidence="4" id="KW-0560">Oxidoreductase</keyword>
<comment type="caution">
    <text evidence="6">The sequence shown here is derived from an EMBL/GenBank/DDBJ whole genome shotgun (WGS) entry which is preliminary data.</text>
</comment>
<dbReference type="AlphaFoldDB" id="A0AAI8VZV8"/>
<keyword evidence="2" id="KW-0285">Flavoprotein</keyword>
<evidence type="ECO:0000256" key="1">
    <source>
        <dbReference type="ARBA" id="ARBA00006442"/>
    </source>
</evidence>
<dbReference type="PANTHER" id="PTHR43735:SF3">
    <property type="entry name" value="FERROPTOSIS SUPPRESSOR PROTEIN 1"/>
    <property type="match status" value="1"/>
</dbReference>
<dbReference type="Gene3D" id="3.50.50.100">
    <property type="match status" value="1"/>
</dbReference>
<keyword evidence="7" id="KW-1185">Reference proteome</keyword>
<dbReference type="Proteomes" id="UP001295740">
    <property type="component" value="Unassembled WGS sequence"/>
</dbReference>
<evidence type="ECO:0000259" key="5">
    <source>
        <dbReference type="Pfam" id="PF07992"/>
    </source>
</evidence>
<dbReference type="GO" id="GO:0004174">
    <property type="term" value="F:electron-transferring-flavoprotein dehydrogenase activity"/>
    <property type="evidence" value="ECO:0007669"/>
    <property type="project" value="TreeGrafter"/>
</dbReference>
<dbReference type="GO" id="GO:0050660">
    <property type="term" value="F:flavin adenine dinucleotide binding"/>
    <property type="evidence" value="ECO:0007669"/>
    <property type="project" value="TreeGrafter"/>
</dbReference>
<dbReference type="PANTHER" id="PTHR43735">
    <property type="entry name" value="APOPTOSIS-INDUCING FACTOR 1"/>
    <property type="match status" value="1"/>
</dbReference>
<feature type="domain" description="FAD/NAD(P)-binding" evidence="5">
    <location>
        <begin position="27"/>
        <end position="269"/>
    </location>
</feature>
<dbReference type="GO" id="GO:0005737">
    <property type="term" value="C:cytoplasm"/>
    <property type="evidence" value="ECO:0007669"/>
    <property type="project" value="TreeGrafter"/>
</dbReference>
<evidence type="ECO:0000313" key="7">
    <source>
        <dbReference type="Proteomes" id="UP001295740"/>
    </source>
</evidence>
<dbReference type="SUPFAM" id="SSF51905">
    <property type="entry name" value="FAD/NAD(P)-binding domain"/>
    <property type="match status" value="1"/>
</dbReference>
<sequence length="351" mass="37948">MKLTRPSRHPQNSHFFWNLASVRAIVPGVLKEEQYSRSIAEGFAKYPDDAFEFIVGSAEAVDPTAKTVRVSTTSGAEQRELTYDHLVLATGTRCVDTAVPWKNNGTRDEISSLMAQTQAKVKAAKHIVVAGAGATGVEVAAELAFEYAQGNDKKEIILLSAHEQVLDGDSLAPNATSELHKLGVQIRPSARVARTHELPDGSGKTEVVLENGDTVVTDLYLPTMGMAPNTEYLPAALLSKQKFVDVDEFYRVKNAEGVWAAGDIVWKPRGSFVLTDKQAAGVAKNVDAALRGKAPSVVKTLPMDVLALATGRSRGCGRMGPVKMFSFMVYYIKGKTLGIQHLPAYVDGTQF</sequence>
<organism evidence="6 7">
    <name type="scientific">Anthostomella pinea</name>
    <dbReference type="NCBI Taxonomy" id="933095"/>
    <lineage>
        <taxon>Eukaryota</taxon>
        <taxon>Fungi</taxon>
        <taxon>Dikarya</taxon>
        <taxon>Ascomycota</taxon>
        <taxon>Pezizomycotina</taxon>
        <taxon>Sordariomycetes</taxon>
        <taxon>Xylariomycetidae</taxon>
        <taxon>Xylariales</taxon>
        <taxon>Xylariaceae</taxon>
        <taxon>Anthostomella</taxon>
    </lineage>
</organism>
<dbReference type="InterPro" id="IPR036188">
    <property type="entry name" value="FAD/NAD-bd_sf"/>
</dbReference>
<keyword evidence="3" id="KW-0274">FAD</keyword>
<dbReference type="PRINTS" id="PR00411">
    <property type="entry name" value="PNDRDTASEI"/>
</dbReference>
<evidence type="ECO:0000313" key="6">
    <source>
        <dbReference type="EMBL" id="CAJ2514131.1"/>
    </source>
</evidence>
<dbReference type="EMBL" id="CAUWAG010000020">
    <property type="protein sequence ID" value="CAJ2514131.1"/>
    <property type="molecule type" value="Genomic_DNA"/>
</dbReference>